<name>A0A5C1Y706_9MICO</name>
<dbReference type="EMBL" id="CP043504">
    <property type="protein sequence ID" value="QEO09586.1"/>
    <property type="molecule type" value="Genomic_DNA"/>
</dbReference>
<dbReference type="KEGG" id="lyk:FLP23_05940"/>
<gene>
    <name evidence="2" type="ORF">FLP23_05940</name>
</gene>
<sequence length="66" mass="7302">MAALKRLVPAMSWCVSERQHLDDLAGLGPNTLTRLGLPLVFLAVMAFVRRGRPAASRLQAELMRID</sequence>
<reference evidence="2 3" key="1">
    <citation type="submission" date="2019-09" db="EMBL/GenBank/DDBJ databases">
        <title>Genome sequencing of strain KACC 19322.</title>
        <authorList>
            <person name="Heo J."/>
            <person name="Kim S.-J."/>
            <person name="Kim J.-S."/>
            <person name="Hong S.-B."/>
            <person name="Kwon S.-W."/>
        </authorList>
    </citation>
    <scope>NUCLEOTIDE SEQUENCE [LARGE SCALE GENOMIC DNA]</scope>
    <source>
        <strain evidence="2 3">KACC 19322</strain>
    </source>
</reference>
<evidence type="ECO:0000256" key="1">
    <source>
        <dbReference type="SAM" id="Phobius"/>
    </source>
</evidence>
<evidence type="ECO:0000313" key="3">
    <source>
        <dbReference type="Proteomes" id="UP000322159"/>
    </source>
</evidence>
<keyword evidence="1" id="KW-0472">Membrane</keyword>
<dbReference type="Proteomes" id="UP000322159">
    <property type="component" value="Chromosome"/>
</dbReference>
<proteinExistence type="predicted"/>
<organism evidence="2 3">
    <name type="scientific">Protaetiibacter larvae</name>
    <dbReference type="NCBI Taxonomy" id="2592654"/>
    <lineage>
        <taxon>Bacteria</taxon>
        <taxon>Bacillati</taxon>
        <taxon>Actinomycetota</taxon>
        <taxon>Actinomycetes</taxon>
        <taxon>Micrococcales</taxon>
        <taxon>Microbacteriaceae</taxon>
        <taxon>Protaetiibacter</taxon>
    </lineage>
</organism>
<evidence type="ECO:0000313" key="2">
    <source>
        <dbReference type="EMBL" id="QEO09586.1"/>
    </source>
</evidence>
<dbReference type="RefSeq" id="WP_149325007.1">
    <property type="nucleotide sequence ID" value="NZ_CP043504.1"/>
</dbReference>
<dbReference type="AlphaFoldDB" id="A0A5C1Y706"/>
<accession>A0A5C1Y706</accession>
<protein>
    <submittedName>
        <fullName evidence="2">Uncharacterized protein</fullName>
    </submittedName>
</protein>
<keyword evidence="1" id="KW-1133">Transmembrane helix</keyword>
<keyword evidence="1" id="KW-0812">Transmembrane</keyword>
<feature type="transmembrane region" description="Helical" evidence="1">
    <location>
        <begin position="31"/>
        <end position="48"/>
    </location>
</feature>
<keyword evidence="3" id="KW-1185">Reference proteome</keyword>